<dbReference type="EMBL" id="CAJVPI010001098">
    <property type="protein sequence ID" value="CAG8594347.1"/>
    <property type="molecule type" value="Genomic_DNA"/>
</dbReference>
<keyword evidence="1" id="KW-0812">Transmembrane</keyword>
<organism evidence="2 3">
    <name type="scientific">Paraglomus brasilianum</name>
    <dbReference type="NCBI Taxonomy" id="144538"/>
    <lineage>
        <taxon>Eukaryota</taxon>
        <taxon>Fungi</taxon>
        <taxon>Fungi incertae sedis</taxon>
        <taxon>Mucoromycota</taxon>
        <taxon>Glomeromycotina</taxon>
        <taxon>Glomeromycetes</taxon>
        <taxon>Paraglomerales</taxon>
        <taxon>Paraglomeraceae</taxon>
        <taxon>Paraglomus</taxon>
    </lineage>
</organism>
<evidence type="ECO:0000256" key="1">
    <source>
        <dbReference type="SAM" id="Phobius"/>
    </source>
</evidence>
<name>A0A9N9GBA8_9GLOM</name>
<feature type="transmembrane region" description="Helical" evidence="1">
    <location>
        <begin position="6"/>
        <end position="23"/>
    </location>
</feature>
<accession>A0A9N9GBA8</accession>
<sequence>MILYGLLYSLTVPVGVFGVYAAHKNDLKYINWFSWSFWISIVALLVLQFVNFILSVVWRRSTVVECTHELNYLIVGNSSSTFIPLNQSSVNPQVIYDACKQASSLYICWTITELVVLQFMLFVYFGLVVNAYERDLRKEEKVIPDDHDTDGRDVVCSNNKENIEHEKVGIEAVAEGGSIQKFAADAPDSLIPEKSSFVHTDDL</sequence>
<protein>
    <submittedName>
        <fullName evidence="2">3500_t:CDS:1</fullName>
    </submittedName>
</protein>
<keyword evidence="1" id="KW-1133">Transmembrane helix</keyword>
<feature type="transmembrane region" description="Helical" evidence="1">
    <location>
        <begin position="114"/>
        <end position="132"/>
    </location>
</feature>
<dbReference type="AlphaFoldDB" id="A0A9N9GBA8"/>
<evidence type="ECO:0000313" key="2">
    <source>
        <dbReference type="EMBL" id="CAG8594347.1"/>
    </source>
</evidence>
<keyword evidence="3" id="KW-1185">Reference proteome</keyword>
<gene>
    <name evidence="2" type="ORF">PBRASI_LOCUS7296</name>
</gene>
<evidence type="ECO:0000313" key="3">
    <source>
        <dbReference type="Proteomes" id="UP000789739"/>
    </source>
</evidence>
<reference evidence="2" key="1">
    <citation type="submission" date="2021-06" db="EMBL/GenBank/DDBJ databases">
        <authorList>
            <person name="Kallberg Y."/>
            <person name="Tangrot J."/>
            <person name="Rosling A."/>
        </authorList>
    </citation>
    <scope>NUCLEOTIDE SEQUENCE</scope>
    <source>
        <strain evidence="2">BR232B</strain>
    </source>
</reference>
<dbReference type="Proteomes" id="UP000789739">
    <property type="component" value="Unassembled WGS sequence"/>
</dbReference>
<feature type="transmembrane region" description="Helical" evidence="1">
    <location>
        <begin position="35"/>
        <end position="58"/>
    </location>
</feature>
<keyword evidence="1" id="KW-0472">Membrane</keyword>
<proteinExistence type="predicted"/>
<dbReference type="OrthoDB" id="2424176at2759"/>
<comment type="caution">
    <text evidence="2">The sequence shown here is derived from an EMBL/GenBank/DDBJ whole genome shotgun (WGS) entry which is preliminary data.</text>
</comment>